<dbReference type="OrthoDB" id="3675048at2"/>
<feature type="compositionally biased region" description="Acidic residues" evidence="1">
    <location>
        <begin position="265"/>
        <end position="276"/>
    </location>
</feature>
<feature type="region of interest" description="Disordered" evidence="1">
    <location>
        <begin position="253"/>
        <end position="276"/>
    </location>
</feature>
<reference evidence="2 3" key="1">
    <citation type="journal article" date="2014" name="J. Biotechnol.">
        <title>Complete genome sequence of the actinobacterium Actinoplanes friuliensis HAG 010964, producer of the lipopeptide antibiotic friulimycin.</title>
        <authorList>
            <person name="Ruckert C."/>
            <person name="Szczepanowski R."/>
            <person name="Albersmeier A."/>
            <person name="Goesmann A."/>
            <person name="Fischer N."/>
            <person name="Steinkamper A."/>
            <person name="Puhler A."/>
            <person name="Biener R."/>
            <person name="Schwartz D."/>
            <person name="Kalinowski J."/>
        </authorList>
    </citation>
    <scope>NUCLEOTIDE SEQUENCE [LARGE SCALE GENOMIC DNA]</scope>
    <source>
        <strain evidence="2 3">DSM 7358</strain>
    </source>
</reference>
<evidence type="ECO:0000313" key="2">
    <source>
        <dbReference type="EMBL" id="AGZ38795.1"/>
    </source>
</evidence>
<gene>
    <name evidence="2" type="ORF">AFR_02530</name>
</gene>
<dbReference type="EMBL" id="CP006272">
    <property type="protein sequence ID" value="AGZ38795.1"/>
    <property type="molecule type" value="Genomic_DNA"/>
</dbReference>
<dbReference type="PATRIC" id="fig|1246995.3.peg.509"/>
<accession>U5VSU5</accession>
<organism evidence="2 3">
    <name type="scientific">Actinoplanes friuliensis DSM 7358</name>
    <dbReference type="NCBI Taxonomy" id="1246995"/>
    <lineage>
        <taxon>Bacteria</taxon>
        <taxon>Bacillati</taxon>
        <taxon>Actinomycetota</taxon>
        <taxon>Actinomycetes</taxon>
        <taxon>Micromonosporales</taxon>
        <taxon>Micromonosporaceae</taxon>
        <taxon>Actinoplanes</taxon>
    </lineage>
</organism>
<proteinExistence type="predicted"/>
<dbReference type="HOGENOM" id="CLU_1033020_0_0_11"/>
<name>U5VSU5_9ACTN</name>
<evidence type="ECO:0000313" key="3">
    <source>
        <dbReference type="Proteomes" id="UP000017746"/>
    </source>
</evidence>
<protein>
    <submittedName>
        <fullName evidence="2">Uncharacterized protein</fullName>
    </submittedName>
</protein>
<sequence>MGWDDSYSGFNPDKAEAAGIFTKEETDKYIDDWFGQYDGSSVWYMDKFTPEETALFERFEDAYHHYDDVLADHGGNVQDESTKDDHPNEVPYDAYGDTDPKYDIDSNFEGVPGGNPKEYSGSNNPNGEMVVSTEAIEYFCRELDAIAPDGKGILLDARNSLKGIDMKPGTFAIAEVLRQRVAGASANDAGLRGDTMGLLETVHSALFDLKKNLREMVTEYQNAEDFNKMTADQLGDAMKDSWGYIESINDYGNQSTTAGGGAGDGEGEGEGNGDGT</sequence>
<keyword evidence="3" id="KW-1185">Reference proteome</keyword>
<evidence type="ECO:0000256" key="1">
    <source>
        <dbReference type="SAM" id="MobiDB-lite"/>
    </source>
</evidence>
<dbReference type="KEGG" id="afs:AFR_02530"/>
<dbReference type="STRING" id="1246995.AFR_02530"/>
<dbReference type="Proteomes" id="UP000017746">
    <property type="component" value="Chromosome"/>
</dbReference>
<dbReference type="RefSeq" id="WP_023357738.1">
    <property type="nucleotide sequence ID" value="NC_022657.1"/>
</dbReference>
<dbReference type="eggNOG" id="ENOG5030CIP">
    <property type="taxonomic scope" value="Bacteria"/>
</dbReference>
<dbReference type="AlphaFoldDB" id="U5VSU5"/>